<comment type="similarity">
    <text evidence="5">Belongs to the PIGW family.</text>
</comment>
<evidence type="ECO:0000313" key="6">
    <source>
        <dbReference type="Proteomes" id="UP000515150"/>
    </source>
</evidence>
<dbReference type="InterPro" id="IPR009447">
    <property type="entry name" value="PIGW/GWT1"/>
</dbReference>
<dbReference type="UniPathway" id="UPA00196"/>
<evidence type="ECO:0000313" key="7">
    <source>
        <dbReference type="RefSeq" id="XP_029029959.1"/>
    </source>
</evidence>
<keyword evidence="5" id="KW-0808">Transferase</keyword>
<dbReference type="PIRSF" id="PIRSF017321">
    <property type="entry name" value="GWT1"/>
    <property type="match status" value="1"/>
</dbReference>
<dbReference type="KEGG" id="bspl:114869702"/>
<dbReference type="GO" id="GO:0032216">
    <property type="term" value="F:glucosaminyl-phosphatidylinositol O-acyltransferase activity"/>
    <property type="evidence" value="ECO:0007669"/>
    <property type="project" value="TreeGrafter"/>
</dbReference>
<dbReference type="FunCoup" id="A0A6P7PUM2">
    <property type="interactions" value="1223"/>
</dbReference>
<feature type="transmembrane region" description="Helical" evidence="5">
    <location>
        <begin position="261"/>
        <end position="284"/>
    </location>
</feature>
<keyword evidence="4 5" id="KW-0472">Membrane</keyword>
<evidence type="ECO:0000256" key="5">
    <source>
        <dbReference type="RuleBase" id="RU280819"/>
    </source>
</evidence>
<comment type="subcellular location">
    <subcellularLocation>
        <location evidence="5">Endoplasmic reticulum membrane</location>
        <topology evidence="5">Multi-pass membrane protein</topology>
    </subcellularLocation>
    <subcellularLocation>
        <location evidence="1">Membrane</location>
        <topology evidence="1">Multi-pass membrane protein</topology>
    </subcellularLocation>
</comment>
<evidence type="ECO:0000256" key="4">
    <source>
        <dbReference type="ARBA" id="ARBA00023136"/>
    </source>
</evidence>
<dbReference type="GO" id="GO:0072659">
    <property type="term" value="P:protein localization to plasma membrane"/>
    <property type="evidence" value="ECO:0007669"/>
    <property type="project" value="TreeGrafter"/>
</dbReference>
<name>A0A6P7PUM2_BETSP</name>
<feature type="transmembrane region" description="Helical" evidence="5">
    <location>
        <begin position="461"/>
        <end position="483"/>
    </location>
</feature>
<dbReference type="GeneID" id="114869702"/>
<feature type="transmembrane region" description="Helical" evidence="5">
    <location>
        <begin position="127"/>
        <end position="149"/>
    </location>
</feature>
<dbReference type="GO" id="GO:0006506">
    <property type="term" value="P:GPI anchor biosynthetic process"/>
    <property type="evidence" value="ECO:0007669"/>
    <property type="project" value="UniProtKB-UniPathway"/>
</dbReference>
<comment type="pathway">
    <text evidence="5">Glycolipid biosynthesis; glycosylphosphatidylinositol-anchor biosynthesis.</text>
</comment>
<organism evidence="6 7">
    <name type="scientific">Betta splendens</name>
    <name type="common">Siamese fighting fish</name>
    <dbReference type="NCBI Taxonomy" id="158456"/>
    <lineage>
        <taxon>Eukaryota</taxon>
        <taxon>Metazoa</taxon>
        <taxon>Chordata</taxon>
        <taxon>Craniata</taxon>
        <taxon>Vertebrata</taxon>
        <taxon>Euteleostomi</taxon>
        <taxon>Actinopterygii</taxon>
        <taxon>Neopterygii</taxon>
        <taxon>Teleostei</taxon>
        <taxon>Neoteleostei</taxon>
        <taxon>Acanthomorphata</taxon>
        <taxon>Anabantaria</taxon>
        <taxon>Anabantiformes</taxon>
        <taxon>Anabantoidei</taxon>
        <taxon>Osphronemidae</taxon>
        <taxon>Betta</taxon>
    </lineage>
</organism>
<keyword evidence="3 5" id="KW-1133">Transmembrane helix</keyword>
<feature type="transmembrane region" description="Helical" evidence="5">
    <location>
        <begin position="161"/>
        <end position="180"/>
    </location>
</feature>
<feature type="transmembrane region" description="Helical" evidence="5">
    <location>
        <begin position="438"/>
        <end position="455"/>
    </location>
</feature>
<protein>
    <recommendedName>
        <fullName evidence="5">Phosphatidylinositol-glycan biosynthesis class W protein</fullName>
        <ecNumber evidence="5">2.3.-.-</ecNumber>
    </recommendedName>
</protein>
<feature type="transmembrane region" description="Helical" evidence="5">
    <location>
        <begin position="368"/>
        <end position="392"/>
    </location>
</feature>
<keyword evidence="5" id="KW-0256">Endoplasmic reticulum</keyword>
<evidence type="ECO:0000256" key="3">
    <source>
        <dbReference type="ARBA" id="ARBA00022989"/>
    </source>
</evidence>
<dbReference type="PANTHER" id="PTHR20661:SF0">
    <property type="entry name" value="PHOSPHATIDYLINOSITOL-GLYCAN BIOSYNTHESIS CLASS W PROTEIN"/>
    <property type="match status" value="1"/>
</dbReference>
<dbReference type="CTD" id="284098"/>
<feature type="transmembrane region" description="Helical" evidence="5">
    <location>
        <begin position="334"/>
        <end position="356"/>
    </location>
</feature>
<gene>
    <name evidence="7" type="primary">pigw</name>
</gene>
<dbReference type="RefSeq" id="XP_029029959.1">
    <property type="nucleotide sequence ID" value="XM_029174126.3"/>
</dbReference>
<dbReference type="Proteomes" id="UP000515150">
    <property type="component" value="Chromosome 14"/>
</dbReference>
<dbReference type="Pfam" id="PF06423">
    <property type="entry name" value="GWT1"/>
    <property type="match status" value="1"/>
</dbReference>
<keyword evidence="2 5" id="KW-0812">Transmembrane</keyword>
<feature type="transmembrane region" description="Helical" evidence="5">
    <location>
        <begin position="201"/>
        <end position="220"/>
    </location>
</feature>
<keyword evidence="5" id="KW-0012">Acyltransferase</keyword>
<dbReference type="EC" id="2.3.-.-" evidence="5"/>
<feature type="transmembrane region" description="Helical" evidence="5">
    <location>
        <begin position="232"/>
        <end position="254"/>
    </location>
</feature>
<keyword evidence="5" id="KW-0337">GPI-anchor biosynthesis</keyword>
<dbReference type="AlphaFoldDB" id="A0A6P7PUM2"/>
<dbReference type="InParanoid" id="A0A6P7PUM2"/>
<accession>A0A6P7PUM2</accession>
<comment type="function">
    <text evidence="5">A acetyltransferase, which acetylates the inositol ring of phosphatidylinositol during biosynthesis of GPI-anchor.</text>
</comment>
<keyword evidence="6" id="KW-1185">Reference proteome</keyword>
<dbReference type="OrthoDB" id="15270at2759"/>
<feature type="transmembrane region" description="Helical" evidence="5">
    <location>
        <begin position="22"/>
        <end position="43"/>
    </location>
</feature>
<dbReference type="GO" id="GO:0005789">
    <property type="term" value="C:endoplasmic reticulum membrane"/>
    <property type="evidence" value="ECO:0007669"/>
    <property type="project" value="UniProtKB-SubCell"/>
</dbReference>
<feature type="transmembrane region" description="Helical" evidence="5">
    <location>
        <begin position="55"/>
        <end position="77"/>
    </location>
</feature>
<feature type="transmembrane region" description="Helical" evidence="5">
    <location>
        <begin position="304"/>
        <end position="322"/>
    </location>
</feature>
<proteinExistence type="inferred from homology"/>
<reference evidence="7" key="1">
    <citation type="submission" date="2025-08" db="UniProtKB">
        <authorList>
            <consortium name="RefSeq"/>
        </authorList>
    </citation>
    <scope>IDENTIFICATION</scope>
</reference>
<evidence type="ECO:0000256" key="2">
    <source>
        <dbReference type="ARBA" id="ARBA00022692"/>
    </source>
</evidence>
<sequence length="493" mass="55607">MSQKEVKEAFVSNLNGTSLQEVALGSCLAPICVLNRGLMLILYQQAKGTQPLPLVFHLFLDFTVLIFPLVLSCTVFSSILHQVILSLTFVSASMFWCIYRSDSHSSPQHPKTSTFLQSRIQVNQVPFVTLFRVFINVKTAISILAVDFAVFPRRYAKTETYGTGVMDFGVGAFVFSNALVCPEARRKNISGCKMNYITKQLLSVWPLVVLGMGRLVSVKMSGYHEHVTEYGIHWNFFFTLAIVRVVASVLLVVLPARRSWFFALLICGIYQLFLERTALKGFIIHNNDREKDFLHANKEGIFSVVGYVAIYMAGVQVGLYVMQPRSHVREWLKALFILLLGSSMLYAALYICQTLVEPVSRRSANLPFCLWSVAQSLFFISCLGIADMVLLFSKRTSGCHFVPSSWKLQRKDSNSVTDKESIESERFCLVQAVSRNQLLFFIFANIMTGLTNSLVETLSCSSSFSVCVLLLYMFMNCFVIYALHLCGITVKFW</sequence>
<evidence type="ECO:0000256" key="1">
    <source>
        <dbReference type="ARBA" id="ARBA00004141"/>
    </source>
</evidence>
<dbReference type="PANTHER" id="PTHR20661">
    <property type="entry name" value="PHOSPHATIDYLINOSITOL-GLYCAN BIOSYNTHESIS CLASS W PROTEIN"/>
    <property type="match status" value="1"/>
</dbReference>